<evidence type="ECO:0000256" key="5">
    <source>
        <dbReference type="ARBA" id="ARBA00022989"/>
    </source>
</evidence>
<comment type="subcellular location">
    <subcellularLocation>
        <location evidence="1">Membrane</location>
        <topology evidence="1">Multi-pass membrane protein</topology>
    </subcellularLocation>
</comment>
<evidence type="ECO:0000256" key="2">
    <source>
        <dbReference type="ARBA" id="ARBA00006484"/>
    </source>
</evidence>
<keyword evidence="6" id="KW-0560">Oxidoreductase</keyword>
<dbReference type="Proteomes" id="UP001607302">
    <property type="component" value="Unassembled WGS sequence"/>
</dbReference>
<keyword evidence="13" id="KW-1185">Reference proteome</keyword>
<keyword evidence="5" id="KW-1133">Transmembrane helix</keyword>
<comment type="caution">
    <text evidence="12">The sequence shown here is derived from an EMBL/GenBank/DDBJ whole genome shotgun (WGS) entry which is preliminary data.</text>
</comment>
<protein>
    <recommendedName>
        <fullName evidence="10">Short-chain dehydrogenase/reductase 3</fullName>
    </recommendedName>
    <alternativeName>
        <fullName evidence="11">Retinal short-chain dehydrogenase/reductase 1</fullName>
    </alternativeName>
</protein>
<dbReference type="Pfam" id="PF00106">
    <property type="entry name" value="adh_short"/>
    <property type="match status" value="1"/>
</dbReference>
<dbReference type="EMBL" id="JAUDFV010000156">
    <property type="protein sequence ID" value="KAL2714402.1"/>
    <property type="molecule type" value="Genomic_DNA"/>
</dbReference>
<keyword evidence="3" id="KW-0812">Transmembrane</keyword>
<sequence length="342" mass="38612">MVSLKTNIDSIPCDVNNREWKIKNIFRSLTFPRVILDLIVLSMKITLAMIVASFKVVIPTTMKSLIGETVLITGAGRGIGRELAIQLGLMGCIVICWDVDIDANRSTMSAVSKNGGEVIIFSKVYGFVVDVSKRFEVRETIRMMRKVGIPEVTILINNTAVLYHRSLLKHNSDDIERTFNVNVLSHFWTIETILPSMLQRGRGHIIAISSMCGICGVSQKVPYCASKFAVRGLMEALYEEVRMNPRKLDIHFTTIYPFYVDTGLAKDPKFPYIFGVVSSEYAAREIIKAIRKNYTEYSIPRCLLSLNAINRIIPESAMRLILDFLADIDQKRIEGTLNHIEN</sequence>
<dbReference type="PRINTS" id="PR00081">
    <property type="entry name" value="GDHRDH"/>
</dbReference>
<dbReference type="AlphaFoldDB" id="A0ABD2A1R3"/>
<dbReference type="GO" id="GO:0052650">
    <property type="term" value="F:all-trans-retinol dehydrogenase (NADP+) activity"/>
    <property type="evidence" value="ECO:0007669"/>
    <property type="project" value="UniProtKB-ARBA"/>
</dbReference>
<evidence type="ECO:0000256" key="8">
    <source>
        <dbReference type="ARBA" id="ARBA00023136"/>
    </source>
</evidence>
<keyword evidence="4" id="KW-0521">NADP</keyword>
<dbReference type="FunFam" id="3.40.50.720:FF:000131">
    <property type="entry name" value="Short-chain dehydrogenase/reductase 3"/>
    <property type="match status" value="1"/>
</dbReference>
<evidence type="ECO:0000256" key="6">
    <source>
        <dbReference type="ARBA" id="ARBA00023002"/>
    </source>
</evidence>
<comment type="similarity">
    <text evidence="2">Belongs to the short-chain dehydrogenases/reductases (SDR) family.</text>
</comment>
<keyword evidence="7" id="KW-0443">Lipid metabolism</keyword>
<dbReference type="SUPFAM" id="SSF51735">
    <property type="entry name" value="NAD(P)-binding Rossmann-fold domains"/>
    <property type="match status" value="1"/>
</dbReference>
<keyword evidence="8" id="KW-0472">Membrane</keyword>
<evidence type="ECO:0000256" key="7">
    <source>
        <dbReference type="ARBA" id="ARBA00023098"/>
    </source>
</evidence>
<evidence type="ECO:0000256" key="9">
    <source>
        <dbReference type="ARBA" id="ARBA00059620"/>
    </source>
</evidence>
<organism evidence="12 13">
    <name type="scientific">Vespula squamosa</name>
    <name type="common">Southern yellow jacket</name>
    <name type="synonym">Wasp</name>
    <dbReference type="NCBI Taxonomy" id="30214"/>
    <lineage>
        <taxon>Eukaryota</taxon>
        <taxon>Metazoa</taxon>
        <taxon>Ecdysozoa</taxon>
        <taxon>Arthropoda</taxon>
        <taxon>Hexapoda</taxon>
        <taxon>Insecta</taxon>
        <taxon>Pterygota</taxon>
        <taxon>Neoptera</taxon>
        <taxon>Endopterygota</taxon>
        <taxon>Hymenoptera</taxon>
        <taxon>Apocrita</taxon>
        <taxon>Aculeata</taxon>
        <taxon>Vespoidea</taxon>
        <taxon>Vespidae</taxon>
        <taxon>Vespinae</taxon>
        <taxon>Vespula</taxon>
    </lineage>
</organism>
<name>A0ABD2A1R3_VESSQ</name>
<evidence type="ECO:0000256" key="1">
    <source>
        <dbReference type="ARBA" id="ARBA00004141"/>
    </source>
</evidence>
<evidence type="ECO:0000256" key="11">
    <source>
        <dbReference type="ARBA" id="ARBA00082544"/>
    </source>
</evidence>
<gene>
    <name evidence="12" type="ORF">V1478_015587</name>
</gene>
<accession>A0ABD2A1R3</accession>
<comment type="function">
    <text evidence="9">Catalyzes the reduction of all-trans-retinal to all-trans-retinol in the presence of NADPH.</text>
</comment>
<dbReference type="InterPro" id="IPR036291">
    <property type="entry name" value="NAD(P)-bd_dom_sf"/>
</dbReference>
<proteinExistence type="inferred from homology"/>
<dbReference type="PANTHER" id="PTHR24322:SF736">
    <property type="entry name" value="RETINOL DEHYDROGENASE 10"/>
    <property type="match status" value="1"/>
</dbReference>
<evidence type="ECO:0000313" key="13">
    <source>
        <dbReference type="Proteomes" id="UP001607302"/>
    </source>
</evidence>
<evidence type="ECO:0000313" key="12">
    <source>
        <dbReference type="EMBL" id="KAL2714402.1"/>
    </source>
</evidence>
<evidence type="ECO:0000256" key="10">
    <source>
        <dbReference type="ARBA" id="ARBA00068717"/>
    </source>
</evidence>
<evidence type="ECO:0000256" key="4">
    <source>
        <dbReference type="ARBA" id="ARBA00022857"/>
    </source>
</evidence>
<dbReference type="Gene3D" id="3.40.50.720">
    <property type="entry name" value="NAD(P)-binding Rossmann-like Domain"/>
    <property type="match status" value="1"/>
</dbReference>
<evidence type="ECO:0000256" key="3">
    <source>
        <dbReference type="ARBA" id="ARBA00022692"/>
    </source>
</evidence>
<dbReference type="PANTHER" id="PTHR24322">
    <property type="entry name" value="PKSB"/>
    <property type="match status" value="1"/>
</dbReference>
<dbReference type="InterPro" id="IPR002347">
    <property type="entry name" value="SDR_fam"/>
</dbReference>
<dbReference type="GO" id="GO:0016020">
    <property type="term" value="C:membrane"/>
    <property type="evidence" value="ECO:0007669"/>
    <property type="project" value="UniProtKB-SubCell"/>
</dbReference>
<reference evidence="12 13" key="1">
    <citation type="journal article" date="2024" name="Ann. Entomol. Soc. Am.">
        <title>Genomic analyses of the southern and eastern yellowjacket wasps (Hymenoptera: Vespidae) reveal evolutionary signatures of social life.</title>
        <authorList>
            <person name="Catto M.A."/>
            <person name="Caine P.B."/>
            <person name="Orr S.E."/>
            <person name="Hunt B.G."/>
            <person name="Goodisman M.A.D."/>
        </authorList>
    </citation>
    <scope>NUCLEOTIDE SEQUENCE [LARGE SCALE GENOMIC DNA]</scope>
    <source>
        <strain evidence="12">233</strain>
        <tissue evidence="12">Head and thorax</tissue>
    </source>
</reference>